<feature type="compositionally biased region" description="Basic residues" evidence="1">
    <location>
        <begin position="70"/>
        <end position="82"/>
    </location>
</feature>
<feature type="compositionally biased region" description="Polar residues" evidence="1">
    <location>
        <begin position="155"/>
        <end position="165"/>
    </location>
</feature>
<sequence>MEGARPFRTGFVEGAASISNLQKFTAVNHRSRTWHGGSRRRVRRGSSVRKIRNHGQTLSVSCRASIRRIRKHREPGRARRGIAKTVTVTKLPQGRGTPSKRRPPHRVHLMHVSFTATLATRRSNQSFFVPEPRRIRVGGVPLCTRRPRPGRVSIHASTVSGSQPNRGPIDASACGRTPFRR</sequence>
<gene>
    <name evidence="2" type="ORF">LRS1606.361</name>
</gene>
<organism evidence="2">
    <name type="scientific">Rhodococcus sp. NS1</name>
    <dbReference type="NCBI Taxonomy" id="402236"/>
    <lineage>
        <taxon>Bacteria</taxon>
        <taxon>Bacillati</taxon>
        <taxon>Actinomycetota</taxon>
        <taxon>Actinomycetes</taxon>
        <taxon>Mycobacteriales</taxon>
        <taxon>Nocardiaceae</taxon>
        <taxon>Rhodococcus</taxon>
    </lineage>
</organism>
<evidence type="ECO:0000256" key="1">
    <source>
        <dbReference type="SAM" id="MobiDB-lite"/>
    </source>
</evidence>
<name>A0A097SQK5_9NOCA</name>
<dbReference type="EMBL" id="KJ605395">
    <property type="protein sequence ID" value="AIU93795.1"/>
    <property type="molecule type" value="Genomic_DNA"/>
</dbReference>
<reference evidence="2" key="1">
    <citation type="submission" date="2014-03" db="EMBL/GenBank/DDBJ databases">
        <authorList>
            <person name="Zhang G."/>
            <person name="Zhu L."/>
            <person name="Fang P."/>
        </authorList>
    </citation>
    <scope>NUCLEOTIDE SEQUENCE</scope>
    <source>
        <strain evidence="2">NS1</strain>
        <plasmid evidence="2">pNSL1</plasmid>
    </source>
</reference>
<proteinExistence type="predicted"/>
<feature type="region of interest" description="Disordered" evidence="1">
    <location>
        <begin position="70"/>
        <end position="104"/>
    </location>
</feature>
<dbReference type="AlphaFoldDB" id="A0A097SQK5"/>
<accession>A0A097SQK5</accession>
<feature type="region of interest" description="Disordered" evidence="1">
    <location>
        <begin position="146"/>
        <end position="181"/>
    </location>
</feature>
<evidence type="ECO:0000313" key="2">
    <source>
        <dbReference type="EMBL" id="AIU93795.1"/>
    </source>
</evidence>
<geneLocation type="plasmid" evidence="2">
    <name>pNSL1</name>
</geneLocation>
<protein>
    <submittedName>
        <fullName evidence="2">Uncharacterized protein</fullName>
    </submittedName>
</protein>
<keyword evidence="2" id="KW-0614">Plasmid</keyword>